<keyword evidence="4" id="KW-0560">Oxidoreductase</keyword>
<dbReference type="GeneID" id="68119545"/>
<sequence length="852" mass="98605">MEKLERLASHMTLYDWESGEKTTCPILSSIHQEESNQNENTTNSSMMNRRRDLLIPNTIVPASPIRTVHLLSMKSTEIVDPPFNDQPSMLPYDPQLSEGVENDDRCFCIDSILSKDECEQLIQATEQLGYQDIDKEYLKEYRNSQRVLVISKKLANLLWERIVPFIKLSDYEGVKPYGFDNKGKWKPIGINECLRFNKYSEGTFFKPHMDAQFIRNDNEKSIFTILIYLDDTSYGTNLLKKVSPNGINNIMSFRVLGCISPKRGTAAIFNHDLYHEGNTVLHGSKYVLRTELIFRRVDSTNLYRDNFKNSKEYLEIKRLIDESDELEKQGKIKESTEKYMLAHELQVNISHSIKSKPKKLSHLEKLLPEEIFALIFSFLRPWEICQNILHINSTINSYARNELLWKKLYESNWPTHTQAIVTRPSNIYMSYYNSYKSVPAEKLEPCICTENQLISKYQSFSIYGEKDWYHAFITRSNMDSFFCPVILAPGIHYYRYGLANENSFFTSRSLCLIPSYGHFSFVGYGYDDLIFGDKVKMRSLGKEKPLFRKDGSIVSMENFAYLINQLYDEDLSVSYEEHPLMICVPPSWTEKEKIELKEYLLTSMPIPAIAMIDCSTLLSLYYQAPTCLIIDLGPSGVKCSMVVDNKAQRDKDVIFTPDVKQEMQKLRKIRFSDDFAKQFLKIAIIPPQSENVNSAEYKKFVSGVPPYILKYDYGSETTIIGSIRVQIGEWYFNQIISHIEEFLASVFRLEDHKLRNLLLSNIIVVGGFSCIKDIRHRLSHSLQSWAQSIFSVDSPPISVTFQQEKPKPTSEKSGEEKRARRDADMDVIQGAKILCSLSNGREYFEKNPNMEM</sequence>
<dbReference type="Gene3D" id="2.30.36.70">
    <property type="entry name" value="Actin, Chain A, domain 2"/>
    <property type="match status" value="1"/>
</dbReference>
<dbReference type="Gene3D" id="3.90.640.10">
    <property type="entry name" value="Actin, Chain A, domain 4"/>
    <property type="match status" value="1"/>
</dbReference>
<evidence type="ECO:0000313" key="10">
    <source>
        <dbReference type="Proteomes" id="UP000444721"/>
    </source>
</evidence>
<dbReference type="InterPro" id="IPR045054">
    <property type="entry name" value="P4HA-like"/>
</dbReference>
<dbReference type="OMA" id="CICTENQ"/>
<dbReference type="Pfam" id="PF00022">
    <property type="entry name" value="Actin"/>
    <property type="match status" value="1"/>
</dbReference>
<keyword evidence="2" id="KW-0479">Metal-binding</keyword>
<keyword evidence="10" id="KW-1185">Reference proteome</keyword>
<evidence type="ECO:0000256" key="1">
    <source>
        <dbReference type="ARBA" id="ARBA00001961"/>
    </source>
</evidence>
<evidence type="ECO:0000259" key="8">
    <source>
        <dbReference type="PROSITE" id="PS51471"/>
    </source>
</evidence>
<keyword evidence="5" id="KW-0408">Iron</keyword>
<dbReference type="SUPFAM" id="SSF81383">
    <property type="entry name" value="F-box domain"/>
    <property type="match status" value="1"/>
</dbReference>
<dbReference type="InterPro" id="IPR044862">
    <property type="entry name" value="Pro_4_hyd_alph_FE2OG_OXY"/>
</dbReference>
<dbReference type="GO" id="GO:0004656">
    <property type="term" value="F:procollagen-proline 4-dioxygenase activity"/>
    <property type="evidence" value="ECO:0007669"/>
    <property type="project" value="TreeGrafter"/>
</dbReference>
<evidence type="ECO:0000256" key="3">
    <source>
        <dbReference type="ARBA" id="ARBA00022964"/>
    </source>
</evidence>
<dbReference type="InterPro" id="IPR006620">
    <property type="entry name" value="Pro_4_hyd_alph"/>
</dbReference>
<evidence type="ECO:0000256" key="7">
    <source>
        <dbReference type="SAM" id="MobiDB-lite"/>
    </source>
</evidence>
<feature type="domain" description="Fe2OG dioxygenase" evidence="8">
    <location>
        <begin position="189"/>
        <end position="298"/>
    </location>
</feature>
<gene>
    <name evidence="9" type="ORF">FDP41_012330</name>
</gene>
<dbReference type="Gene3D" id="3.30.420.40">
    <property type="match status" value="2"/>
</dbReference>
<dbReference type="VEuPathDB" id="AmoebaDB:NfTy_039640"/>
<protein>
    <recommendedName>
        <fullName evidence="8">Fe2OG dioxygenase domain-containing protein</fullName>
    </recommendedName>
</protein>
<dbReference type="PROSITE" id="PS51471">
    <property type="entry name" value="FE2OG_OXY"/>
    <property type="match status" value="1"/>
</dbReference>
<comment type="cofactor">
    <cofactor evidence="1">
        <name>L-ascorbate</name>
        <dbReference type="ChEBI" id="CHEBI:38290"/>
    </cofactor>
</comment>
<dbReference type="Gene3D" id="2.60.120.620">
    <property type="entry name" value="q2cbj1_9rhob like domain"/>
    <property type="match status" value="1"/>
</dbReference>
<feature type="compositionally biased region" description="Basic and acidic residues" evidence="7">
    <location>
        <begin position="804"/>
        <end position="824"/>
    </location>
</feature>
<feature type="region of interest" description="Disordered" evidence="7">
    <location>
        <begin position="801"/>
        <end position="824"/>
    </location>
</feature>
<dbReference type="GO" id="GO:0005506">
    <property type="term" value="F:iron ion binding"/>
    <property type="evidence" value="ECO:0007669"/>
    <property type="project" value="InterPro"/>
</dbReference>
<keyword evidence="3" id="KW-0223">Dioxygenase</keyword>
<evidence type="ECO:0000313" key="9">
    <source>
        <dbReference type="EMBL" id="KAF0981673.1"/>
    </source>
</evidence>
<evidence type="ECO:0000256" key="5">
    <source>
        <dbReference type="ARBA" id="ARBA00023004"/>
    </source>
</evidence>
<dbReference type="Gene3D" id="1.20.1280.50">
    <property type="match status" value="1"/>
</dbReference>
<dbReference type="SMART" id="SM00268">
    <property type="entry name" value="ACTIN"/>
    <property type="match status" value="1"/>
</dbReference>
<dbReference type="InterPro" id="IPR005123">
    <property type="entry name" value="Oxoglu/Fe-dep_dioxygenase_dom"/>
</dbReference>
<dbReference type="VEuPathDB" id="AmoebaDB:NF0053050"/>
<dbReference type="SMART" id="SM00702">
    <property type="entry name" value="P4Hc"/>
    <property type="match status" value="1"/>
</dbReference>
<dbReference type="RefSeq" id="XP_044566386.1">
    <property type="nucleotide sequence ID" value="XM_044702838.1"/>
</dbReference>
<dbReference type="Proteomes" id="UP000444721">
    <property type="component" value="Unassembled WGS sequence"/>
</dbReference>
<evidence type="ECO:0000256" key="4">
    <source>
        <dbReference type="ARBA" id="ARBA00023002"/>
    </source>
</evidence>
<name>A0A6A5BU80_NAEFO</name>
<dbReference type="VEuPathDB" id="AmoebaDB:FDP41_012330"/>
<reference evidence="9 10" key="1">
    <citation type="journal article" date="2019" name="Sci. Rep.">
        <title>Nanopore sequencing improves the draft genome of the human pathogenic amoeba Naegleria fowleri.</title>
        <authorList>
            <person name="Liechti N."/>
            <person name="Schurch N."/>
            <person name="Bruggmann R."/>
            <person name="Wittwer M."/>
        </authorList>
    </citation>
    <scope>NUCLEOTIDE SEQUENCE [LARGE SCALE GENOMIC DNA]</scope>
    <source>
        <strain evidence="9 10">ATCC 30894</strain>
    </source>
</reference>
<proteinExistence type="inferred from homology"/>
<dbReference type="AlphaFoldDB" id="A0A6A5BU80"/>
<comment type="caution">
    <text evidence="9">The sequence shown here is derived from an EMBL/GenBank/DDBJ whole genome shotgun (WGS) entry which is preliminary data.</text>
</comment>
<dbReference type="InterPro" id="IPR004000">
    <property type="entry name" value="Actin"/>
</dbReference>
<evidence type="ECO:0000256" key="6">
    <source>
        <dbReference type="RuleBase" id="RU000487"/>
    </source>
</evidence>
<dbReference type="OrthoDB" id="69177at2759"/>
<dbReference type="GO" id="GO:0031418">
    <property type="term" value="F:L-ascorbic acid binding"/>
    <property type="evidence" value="ECO:0007669"/>
    <property type="project" value="InterPro"/>
</dbReference>
<comment type="similarity">
    <text evidence="6">Belongs to the actin family.</text>
</comment>
<dbReference type="EMBL" id="VFQX01000013">
    <property type="protein sequence ID" value="KAF0981673.1"/>
    <property type="molecule type" value="Genomic_DNA"/>
</dbReference>
<dbReference type="InterPro" id="IPR043129">
    <property type="entry name" value="ATPase_NBD"/>
</dbReference>
<evidence type="ECO:0000256" key="2">
    <source>
        <dbReference type="ARBA" id="ARBA00022723"/>
    </source>
</evidence>
<dbReference type="Pfam" id="PF13640">
    <property type="entry name" value="2OG-FeII_Oxy_3"/>
    <property type="match status" value="1"/>
</dbReference>
<dbReference type="InterPro" id="IPR036047">
    <property type="entry name" value="F-box-like_dom_sf"/>
</dbReference>
<dbReference type="GO" id="GO:0005783">
    <property type="term" value="C:endoplasmic reticulum"/>
    <property type="evidence" value="ECO:0007669"/>
    <property type="project" value="TreeGrafter"/>
</dbReference>
<organism evidence="9 10">
    <name type="scientific">Naegleria fowleri</name>
    <name type="common">Brain eating amoeba</name>
    <dbReference type="NCBI Taxonomy" id="5763"/>
    <lineage>
        <taxon>Eukaryota</taxon>
        <taxon>Discoba</taxon>
        <taxon>Heterolobosea</taxon>
        <taxon>Tetramitia</taxon>
        <taxon>Eutetramitia</taxon>
        <taxon>Vahlkampfiidae</taxon>
        <taxon>Naegleria</taxon>
    </lineage>
</organism>
<dbReference type="SUPFAM" id="SSF53067">
    <property type="entry name" value="Actin-like ATPase domain"/>
    <property type="match status" value="2"/>
</dbReference>
<accession>A0A6A5BU80</accession>
<dbReference type="PANTHER" id="PTHR10869:SF246">
    <property type="entry name" value="TRANSMEMBRANE PROLYL 4-HYDROXYLASE"/>
    <property type="match status" value="1"/>
</dbReference>
<dbReference type="PANTHER" id="PTHR10869">
    <property type="entry name" value="PROLYL 4-HYDROXYLASE ALPHA SUBUNIT"/>
    <property type="match status" value="1"/>
</dbReference>